<dbReference type="AlphaFoldDB" id="A0A2B8B5N9"/>
<accession>A0A2B8B5N9</accession>
<organism evidence="8 9">
    <name type="scientific">Azospirillum palustre</name>
    <dbReference type="NCBI Taxonomy" id="2044885"/>
    <lineage>
        <taxon>Bacteria</taxon>
        <taxon>Pseudomonadati</taxon>
        <taxon>Pseudomonadota</taxon>
        <taxon>Alphaproteobacteria</taxon>
        <taxon>Rhodospirillales</taxon>
        <taxon>Azospirillaceae</taxon>
        <taxon>Azospirillum</taxon>
    </lineage>
</organism>
<sequence length="183" mass="20442">MIERRFEQIIFASRWLLAPFYLGLVISLAALLVKFTQEILHMIPQVLEMSEKDVLLGVLTLIDLSFAGNLLLMVIFAGYENFVSKIDVANHEDRPDWMGKVDFGGLKLKLIASIVAISGIHLLKAFMNLAQTSRDELMWLVIIHMTFVISGVLLACMDRLEGHHGYAAKPAEKAGAKSALDHH</sequence>
<evidence type="ECO:0000313" key="9">
    <source>
        <dbReference type="Proteomes" id="UP000225379"/>
    </source>
</evidence>
<dbReference type="InterPro" id="IPR005134">
    <property type="entry name" value="UPF0114"/>
</dbReference>
<comment type="similarity">
    <text evidence="2 7">Belongs to the UPF0114 family.</text>
</comment>
<dbReference type="GO" id="GO:0005886">
    <property type="term" value="C:plasma membrane"/>
    <property type="evidence" value="ECO:0007669"/>
    <property type="project" value="UniProtKB-SubCell"/>
</dbReference>
<feature type="transmembrane region" description="Helical" evidence="7">
    <location>
        <begin position="55"/>
        <end position="79"/>
    </location>
</feature>
<dbReference type="Proteomes" id="UP000225379">
    <property type="component" value="Unassembled WGS sequence"/>
</dbReference>
<comment type="subcellular location">
    <subcellularLocation>
        <location evidence="1 7">Cell membrane</location>
        <topology evidence="1 7">Multi-pass membrane protein</topology>
    </subcellularLocation>
</comment>
<dbReference type="EMBL" id="PDKW01000043">
    <property type="protein sequence ID" value="PGH53265.1"/>
    <property type="molecule type" value="Genomic_DNA"/>
</dbReference>
<keyword evidence="9" id="KW-1185">Reference proteome</keyword>
<name>A0A2B8B5N9_9PROT</name>
<evidence type="ECO:0000256" key="4">
    <source>
        <dbReference type="ARBA" id="ARBA00022692"/>
    </source>
</evidence>
<reference evidence="9" key="1">
    <citation type="submission" date="2017-10" db="EMBL/GenBank/DDBJ databases">
        <authorList>
            <person name="Kravchenko I.K."/>
            <person name="Grouzdev D.S."/>
        </authorList>
    </citation>
    <scope>NUCLEOTIDE SEQUENCE [LARGE SCALE GENOMIC DNA]</scope>
    <source>
        <strain evidence="9">B2</strain>
    </source>
</reference>
<comment type="caution">
    <text evidence="8">The sequence shown here is derived from an EMBL/GenBank/DDBJ whole genome shotgun (WGS) entry which is preliminary data.</text>
</comment>
<feature type="transmembrane region" description="Helical" evidence="7">
    <location>
        <begin position="110"/>
        <end position="131"/>
    </location>
</feature>
<dbReference type="RefSeq" id="WP_098739347.1">
    <property type="nucleotide sequence ID" value="NZ_PDKW01000043.1"/>
</dbReference>
<evidence type="ECO:0000256" key="3">
    <source>
        <dbReference type="ARBA" id="ARBA00022475"/>
    </source>
</evidence>
<keyword evidence="6 7" id="KW-0472">Membrane</keyword>
<dbReference type="OrthoDB" id="9783569at2"/>
<dbReference type="PANTHER" id="PTHR38596">
    <property type="entry name" value="UPF0114 PROTEIN YQHA"/>
    <property type="match status" value="1"/>
</dbReference>
<keyword evidence="5 7" id="KW-1133">Transmembrane helix</keyword>
<protein>
    <recommendedName>
        <fullName evidence="7">UPF0114 protein CRT60_25530</fullName>
    </recommendedName>
</protein>
<dbReference type="HAMAP" id="MF_00143">
    <property type="entry name" value="UPF0114"/>
    <property type="match status" value="1"/>
</dbReference>
<dbReference type="InterPro" id="IPR020761">
    <property type="entry name" value="UPF0114_bac"/>
</dbReference>
<evidence type="ECO:0000256" key="6">
    <source>
        <dbReference type="ARBA" id="ARBA00023136"/>
    </source>
</evidence>
<keyword evidence="4 7" id="KW-0812">Transmembrane</keyword>
<dbReference type="Pfam" id="PF03350">
    <property type="entry name" value="UPF0114"/>
    <property type="match status" value="1"/>
</dbReference>
<evidence type="ECO:0000256" key="1">
    <source>
        <dbReference type="ARBA" id="ARBA00004651"/>
    </source>
</evidence>
<dbReference type="PANTHER" id="PTHR38596:SF1">
    <property type="entry name" value="UPF0114 PROTEIN YQHA"/>
    <property type="match status" value="1"/>
</dbReference>
<evidence type="ECO:0000256" key="5">
    <source>
        <dbReference type="ARBA" id="ARBA00022989"/>
    </source>
</evidence>
<gene>
    <name evidence="8" type="ORF">CRT60_25530</name>
</gene>
<feature type="transmembrane region" description="Helical" evidence="7">
    <location>
        <begin position="137"/>
        <end position="156"/>
    </location>
</feature>
<evidence type="ECO:0000256" key="2">
    <source>
        <dbReference type="ARBA" id="ARBA00005774"/>
    </source>
</evidence>
<evidence type="ECO:0000256" key="7">
    <source>
        <dbReference type="HAMAP-Rule" id="MF_00143"/>
    </source>
</evidence>
<keyword evidence="3 7" id="KW-1003">Cell membrane</keyword>
<feature type="transmembrane region" description="Helical" evidence="7">
    <location>
        <begin position="12"/>
        <end position="35"/>
    </location>
</feature>
<evidence type="ECO:0000313" key="8">
    <source>
        <dbReference type="EMBL" id="PGH53265.1"/>
    </source>
</evidence>
<proteinExistence type="inferred from homology"/>
<dbReference type="NCBIfam" id="TIGR00645">
    <property type="entry name" value="HI0507"/>
    <property type="match status" value="1"/>
</dbReference>